<name>A0ABS6S569_9BACT</name>
<feature type="region of interest" description="Disordered" evidence="1">
    <location>
        <begin position="220"/>
        <end position="239"/>
    </location>
</feature>
<evidence type="ECO:0000256" key="1">
    <source>
        <dbReference type="SAM" id="MobiDB-lite"/>
    </source>
</evidence>
<sequence length="239" mass="26504">MESKELTVVNIEDYAMTTDRVVHQVALIQDVMKAVMKEGEHYGTIPGTQKPTLYKPGAEKLGVTFRLVPSYDIKQKDLPAGHREYMIVCTLTHGPSGQLVAQGLGACSTMESKYRYRNKGKECPICQSESIRKGQEQYGGGWFCYQKSGGCGRKFKDGDDRIEMQVTGKVEHTDPADYYNTVLKMAMKRAHVSAILTATACSDIFTQDLEDLPSHAIPKVVEGEVLPKEPPKPESPQTT</sequence>
<evidence type="ECO:0000313" key="3">
    <source>
        <dbReference type="Proteomes" id="UP001196980"/>
    </source>
</evidence>
<dbReference type="EMBL" id="JABXWD010000696">
    <property type="protein sequence ID" value="MBV6343613.1"/>
    <property type="molecule type" value="Genomic_DNA"/>
</dbReference>
<evidence type="ECO:0000313" key="2">
    <source>
        <dbReference type="EMBL" id="MBV6343613.1"/>
    </source>
</evidence>
<organism evidence="2 3">
    <name type="scientific">Candidatus Magnetobacterium casense</name>
    <dbReference type="NCBI Taxonomy" id="1455061"/>
    <lineage>
        <taxon>Bacteria</taxon>
        <taxon>Pseudomonadati</taxon>
        <taxon>Nitrospirota</taxon>
        <taxon>Thermodesulfovibrionia</taxon>
        <taxon>Thermodesulfovibrionales</taxon>
        <taxon>Candidatus Magnetobacteriaceae</taxon>
        <taxon>Candidatus Magnetobacterium</taxon>
    </lineage>
</organism>
<accession>A0ABS6S569</accession>
<feature type="non-terminal residue" evidence="2">
    <location>
        <position position="239"/>
    </location>
</feature>
<reference evidence="2 3" key="1">
    <citation type="journal article" date="2020" name="J Geophys Res Biogeosci">
        <title>Magnetotaxis as an Adaptation to Enable Bacterial Shuttling of Microbial Sulfur and Sulfur Cycling Across Aquatic Oxic#Anoxic Interfaces.</title>
        <authorList>
            <person name="Li J."/>
            <person name="Liu P."/>
            <person name="Wang J."/>
            <person name="Roberts A.P."/>
            <person name="Pan Y."/>
        </authorList>
    </citation>
    <scope>NUCLEOTIDE SEQUENCE [LARGE SCALE GENOMIC DNA]</scope>
    <source>
        <strain evidence="2 3">MYR-1_YQ</strain>
    </source>
</reference>
<comment type="caution">
    <text evidence="2">The sequence shown here is derived from an EMBL/GenBank/DDBJ whole genome shotgun (WGS) entry which is preliminary data.</text>
</comment>
<dbReference type="Proteomes" id="UP001196980">
    <property type="component" value="Unassembled WGS sequence"/>
</dbReference>
<keyword evidence="3" id="KW-1185">Reference proteome</keyword>
<gene>
    <name evidence="2" type="ORF">HWQ67_18760</name>
</gene>
<feature type="compositionally biased region" description="Basic and acidic residues" evidence="1">
    <location>
        <begin position="221"/>
        <end position="232"/>
    </location>
</feature>
<protein>
    <submittedName>
        <fullName evidence="2">Uncharacterized protein</fullName>
    </submittedName>
</protein>
<proteinExistence type="predicted"/>